<feature type="transmembrane region" description="Helical" evidence="5">
    <location>
        <begin position="334"/>
        <end position="353"/>
    </location>
</feature>
<organism evidence="7 8">
    <name type="scientific">Molorchus minor</name>
    <dbReference type="NCBI Taxonomy" id="1323400"/>
    <lineage>
        <taxon>Eukaryota</taxon>
        <taxon>Metazoa</taxon>
        <taxon>Ecdysozoa</taxon>
        <taxon>Arthropoda</taxon>
        <taxon>Hexapoda</taxon>
        <taxon>Insecta</taxon>
        <taxon>Pterygota</taxon>
        <taxon>Neoptera</taxon>
        <taxon>Endopterygota</taxon>
        <taxon>Coleoptera</taxon>
        <taxon>Polyphaga</taxon>
        <taxon>Cucujiformia</taxon>
        <taxon>Chrysomeloidea</taxon>
        <taxon>Cerambycidae</taxon>
        <taxon>Lamiinae</taxon>
        <taxon>Monochamini</taxon>
        <taxon>Molorchus</taxon>
    </lineage>
</organism>
<evidence type="ECO:0000256" key="1">
    <source>
        <dbReference type="ARBA" id="ARBA00009500"/>
    </source>
</evidence>
<dbReference type="Gene3D" id="3.30.497.10">
    <property type="entry name" value="Antithrombin, subunit I, domain 2"/>
    <property type="match status" value="1"/>
</dbReference>
<reference evidence="7" key="1">
    <citation type="journal article" date="2023" name="Insect Mol. Biol.">
        <title>Genome sequencing provides insights into the evolution of gene families encoding plant cell wall-degrading enzymes in longhorned beetles.</title>
        <authorList>
            <person name="Shin N.R."/>
            <person name="Okamura Y."/>
            <person name="Kirsch R."/>
            <person name="Pauchet Y."/>
        </authorList>
    </citation>
    <scope>NUCLEOTIDE SEQUENCE</scope>
    <source>
        <strain evidence="7">MMC_N1</strain>
    </source>
</reference>
<evidence type="ECO:0000313" key="7">
    <source>
        <dbReference type="EMBL" id="KAJ8985514.1"/>
    </source>
</evidence>
<dbReference type="PROSITE" id="PS00284">
    <property type="entry name" value="SERPIN"/>
    <property type="match status" value="1"/>
</dbReference>
<comment type="similarity">
    <text evidence="1 4">Belongs to the serpin family.</text>
</comment>
<evidence type="ECO:0000256" key="2">
    <source>
        <dbReference type="ARBA" id="ARBA00022690"/>
    </source>
</evidence>
<dbReference type="InterPro" id="IPR023796">
    <property type="entry name" value="Serpin_dom"/>
</dbReference>
<feature type="domain" description="Serpin" evidence="6">
    <location>
        <begin position="11"/>
        <end position="450"/>
    </location>
</feature>
<name>A0ABQ9K5U7_9CUCU</name>
<evidence type="ECO:0000256" key="4">
    <source>
        <dbReference type="RuleBase" id="RU000411"/>
    </source>
</evidence>
<comment type="caution">
    <text evidence="7">The sequence shown here is derived from an EMBL/GenBank/DDBJ whole genome shotgun (WGS) entry which is preliminary data.</text>
</comment>
<dbReference type="InterPro" id="IPR036186">
    <property type="entry name" value="Serpin_sf"/>
</dbReference>
<dbReference type="SUPFAM" id="SSF56574">
    <property type="entry name" value="Serpins"/>
    <property type="match status" value="1"/>
</dbReference>
<gene>
    <name evidence="7" type="ORF">NQ317_015059</name>
</gene>
<accession>A0ABQ9K5U7</accession>
<evidence type="ECO:0000259" key="6">
    <source>
        <dbReference type="SMART" id="SM00093"/>
    </source>
</evidence>
<evidence type="ECO:0000313" key="8">
    <source>
        <dbReference type="Proteomes" id="UP001162164"/>
    </source>
</evidence>
<dbReference type="SMART" id="SM00093">
    <property type="entry name" value="SERPIN"/>
    <property type="match status" value="1"/>
</dbReference>
<keyword evidence="5" id="KW-0812">Transmembrane</keyword>
<keyword evidence="5" id="KW-0472">Membrane</keyword>
<dbReference type="PANTHER" id="PTHR11461:SF211">
    <property type="entry name" value="GH10112P-RELATED"/>
    <property type="match status" value="1"/>
</dbReference>
<dbReference type="Gene3D" id="2.30.39.10">
    <property type="entry name" value="Alpha-1-antitrypsin, domain 1"/>
    <property type="match status" value="2"/>
</dbReference>
<keyword evidence="5" id="KW-1133">Transmembrane helix</keyword>
<dbReference type="InterPro" id="IPR042185">
    <property type="entry name" value="Serpin_sf_2"/>
</dbReference>
<dbReference type="InterPro" id="IPR042178">
    <property type="entry name" value="Serpin_sf_1"/>
</dbReference>
<keyword evidence="8" id="KW-1185">Reference proteome</keyword>
<evidence type="ECO:0000256" key="3">
    <source>
        <dbReference type="ARBA" id="ARBA00022900"/>
    </source>
</evidence>
<dbReference type="EMBL" id="JAPWTJ010000013">
    <property type="protein sequence ID" value="KAJ8985514.1"/>
    <property type="molecule type" value="Genomic_DNA"/>
</dbReference>
<dbReference type="Proteomes" id="UP001162164">
    <property type="component" value="Unassembled WGS sequence"/>
</dbReference>
<dbReference type="PANTHER" id="PTHR11461">
    <property type="entry name" value="SERINE PROTEASE INHIBITOR, SERPIN"/>
    <property type="match status" value="1"/>
</dbReference>
<protein>
    <recommendedName>
        <fullName evidence="6">Serpin domain-containing protein</fullName>
    </recommendedName>
</protein>
<keyword evidence="3" id="KW-0722">Serine protease inhibitor</keyword>
<dbReference type="Pfam" id="PF00079">
    <property type="entry name" value="Serpin"/>
    <property type="match status" value="1"/>
</dbReference>
<dbReference type="CDD" id="cd19601">
    <property type="entry name" value="serpin42Da-like"/>
    <property type="match status" value="1"/>
</dbReference>
<dbReference type="InterPro" id="IPR023795">
    <property type="entry name" value="Serpin_CS"/>
</dbReference>
<sequence>MPCMRMIPKISNLRFLLITVEKKRQRFFSPISVHAILSLAAQGSASQTEEAFTKVLNVADVKVAADGYKDVMMRLNSIKDVTLLMANKVFLMEKYELQDEFKSLTTQQFLAEAQSLDFAKGEAAAKTINTWVEQKTNNKIKDLIDGGDLTQDTRLVLVNAIYFKGKWAEPFDRQLTATEDFYLNDNDSVKVQMMHINEEFFFKNDENLDAKVLELPYINNSISLIVILPNKRNGINKLEEKLAGTDLTKITENMYKRDVEVSLPKFKIEQTIDLEQSLTELGLGDMFTDNANFSKMIGGSENLYVSKVVQKAFIEVNEEGAEAAAATGECIQNVFLVNCFLILWLIGLLQMLMMDLCLPIYKMFTADHPFVIILQAAKVQDSQSSSFMDALFVNPNNRKLNKKGMQVMQCSLRKTPPPKIFVADHPFMIILQAKQLNKHNILFSGRISEPKH</sequence>
<dbReference type="InterPro" id="IPR000215">
    <property type="entry name" value="Serpin_fam"/>
</dbReference>
<evidence type="ECO:0000256" key="5">
    <source>
        <dbReference type="SAM" id="Phobius"/>
    </source>
</evidence>
<proteinExistence type="inferred from homology"/>
<keyword evidence="2" id="KW-0646">Protease inhibitor</keyword>